<dbReference type="InterPro" id="IPR036250">
    <property type="entry name" value="AcylCo_DH-like_C"/>
</dbReference>
<dbReference type="Gene3D" id="1.20.140.10">
    <property type="entry name" value="Butyryl-CoA Dehydrogenase, subunit A, domain 3"/>
    <property type="match status" value="1"/>
</dbReference>
<comment type="similarity">
    <text evidence="2">Belongs to the acyl-CoA dehydrogenase family.</text>
</comment>
<feature type="compositionally biased region" description="Polar residues" evidence="5">
    <location>
        <begin position="1"/>
        <end position="12"/>
    </location>
</feature>
<dbReference type="InterPro" id="IPR009100">
    <property type="entry name" value="AcylCoA_DH/oxidase_NM_dom_sf"/>
</dbReference>
<dbReference type="Gene3D" id="2.40.110.10">
    <property type="entry name" value="Butyryl-CoA Dehydrogenase, subunit A, domain 2"/>
    <property type="match status" value="1"/>
</dbReference>
<dbReference type="PANTHER" id="PTHR43884">
    <property type="entry name" value="ACYL-COA DEHYDROGENASE"/>
    <property type="match status" value="1"/>
</dbReference>
<dbReference type="InterPro" id="IPR009075">
    <property type="entry name" value="AcylCo_DH/oxidase_C"/>
</dbReference>
<dbReference type="Pfam" id="PF00441">
    <property type="entry name" value="Acyl-CoA_dh_1"/>
    <property type="match status" value="1"/>
</dbReference>
<dbReference type="SUPFAM" id="SSF47203">
    <property type="entry name" value="Acyl-CoA dehydrogenase C-terminal domain-like"/>
    <property type="match status" value="1"/>
</dbReference>
<sequence>MAVTTLAVSHDQQPAGRPRVADPLTSEAAAAARVADLERRFGDPWDPANPLGHAGILDADARAVPQAEAEQLLDGLDLNAEFVPAALGGRLVRADTLARVLRTVFRRDQALGTGYGAFSVLAGASVWAAGSRAQQRWAARLLLDGGRLAVSFRELAHGNAFLRDEFTLTPPRTSGGGRVLRGSKRVIINADRARGLVIVCRTSADADGAGRAHSTLLLDREHLPARHVRDLERYPMVGMRGCPMTGLEFTDCPVPEDSLLGEEGEGVELALRSFAFTRSVLPSMVLGGADTALRTALRFADLHGVGGRPVGRNPQARRTLAGAFTDLLICDSLALASTRAAGLALGITGVYAAATKYLLPILLHDAVHELSVLLGSRIYVRDGEFGIFQKHVRDLPVTSLGHAGAAAALSTISPELSALARRSWLTSAPGDAALFTLREDLPALDFTRLGNPAAADVLCAELAAAQSLDTAAAGEHAALLHTLAGRLTGELRRLREACAALAPLSRHSLANPHTYALADRYTLLLAAAACLGVWRHQQGSADTFLAAPHWLITALLRICTRLGLGTPAHAPGPEAEVFTELTRRFTQASSFDLYDTPLAA</sequence>
<dbReference type="RefSeq" id="WP_189177802.1">
    <property type="nucleotide sequence ID" value="NZ_BMNG01000030.1"/>
</dbReference>
<evidence type="ECO:0000256" key="1">
    <source>
        <dbReference type="ARBA" id="ARBA00001974"/>
    </source>
</evidence>
<keyword evidence="8" id="KW-1185">Reference proteome</keyword>
<evidence type="ECO:0000313" key="7">
    <source>
        <dbReference type="EMBL" id="GGO59863.1"/>
    </source>
</evidence>
<keyword evidence="4" id="KW-0274">FAD</keyword>
<dbReference type="CDD" id="cd00567">
    <property type="entry name" value="ACAD"/>
    <property type="match status" value="1"/>
</dbReference>
<evidence type="ECO:0000256" key="4">
    <source>
        <dbReference type="ARBA" id="ARBA00022827"/>
    </source>
</evidence>
<dbReference type="EMBL" id="BMNG01000030">
    <property type="protein sequence ID" value="GGO59863.1"/>
    <property type="molecule type" value="Genomic_DNA"/>
</dbReference>
<evidence type="ECO:0000259" key="6">
    <source>
        <dbReference type="Pfam" id="PF00441"/>
    </source>
</evidence>
<accession>A0ABQ2MWD3</accession>
<gene>
    <name evidence="7" type="ORF">GCM10012286_82440</name>
</gene>
<dbReference type="InterPro" id="IPR037069">
    <property type="entry name" value="AcylCoA_DH/ox_N_sf"/>
</dbReference>
<dbReference type="InterPro" id="IPR046373">
    <property type="entry name" value="Acyl-CoA_Oxase/DH_mid-dom_sf"/>
</dbReference>
<dbReference type="PANTHER" id="PTHR43884:SF19">
    <property type="entry name" value="ACYL-COA DEHYDROGENASE FADE4-RELATED"/>
    <property type="match status" value="1"/>
</dbReference>
<protein>
    <submittedName>
        <fullName evidence="7">Acyl-CoA dehydrogenase</fullName>
    </submittedName>
</protein>
<dbReference type="Gene3D" id="1.10.540.10">
    <property type="entry name" value="Acyl-CoA dehydrogenase/oxidase, N-terminal domain"/>
    <property type="match status" value="1"/>
</dbReference>
<proteinExistence type="inferred from homology"/>
<feature type="region of interest" description="Disordered" evidence="5">
    <location>
        <begin position="1"/>
        <end position="24"/>
    </location>
</feature>
<evidence type="ECO:0000256" key="2">
    <source>
        <dbReference type="ARBA" id="ARBA00009347"/>
    </source>
</evidence>
<comment type="cofactor">
    <cofactor evidence="1">
        <name>FAD</name>
        <dbReference type="ChEBI" id="CHEBI:57692"/>
    </cofactor>
</comment>
<evidence type="ECO:0000313" key="8">
    <source>
        <dbReference type="Proteomes" id="UP000656881"/>
    </source>
</evidence>
<reference evidence="8" key="1">
    <citation type="journal article" date="2019" name="Int. J. Syst. Evol. Microbiol.">
        <title>The Global Catalogue of Microorganisms (GCM) 10K type strain sequencing project: providing services to taxonomists for standard genome sequencing and annotation.</title>
        <authorList>
            <consortium name="The Broad Institute Genomics Platform"/>
            <consortium name="The Broad Institute Genome Sequencing Center for Infectious Disease"/>
            <person name="Wu L."/>
            <person name="Ma J."/>
        </authorList>
    </citation>
    <scope>NUCLEOTIDE SEQUENCE [LARGE SCALE GENOMIC DNA]</scope>
    <source>
        <strain evidence="8">CGMCC 4.7349</strain>
    </source>
</reference>
<organism evidence="7 8">
    <name type="scientific">Streptomyces lasiicapitis</name>
    <dbReference type="NCBI Taxonomy" id="1923961"/>
    <lineage>
        <taxon>Bacteria</taxon>
        <taxon>Bacillati</taxon>
        <taxon>Actinomycetota</taxon>
        <taxon>Actinomycetes</taxon>
        <taxon>Kitasatosporales</taxon>
        <taxon>Streptomycetaceae</taxon>
        <taxon>Streptomyces</taxon>
    </lineage>
</organism>
<dbReference type="Proteomes" id="UP000656881">
    <property type="component" value="Unassembled WGS sequence"/>
</dbReference>
<keyword evidence="3" id="KW-0285">Flavoprotein</keyword>
<comment type="caution">
    <text evidence="7">The sequence shown here is derived from an EMBL/GenBank/DDBJ whole genome shotgun (WGS) entry which is preliminary data.</text>
</comment>
<name>A0ABQ2MWD3_9ACTN</name>
<dbReference type="SUPFAM" id="SSF56645">
    <property type="entry name" value="Acyl-CoA dehydrogenase NM domain-like"/>
    <property type="match status" value="1"/>
</dbReference>
<evidence type="ECO:0000256" key="5">
    <source>
        <dbReference type="SAM" id="MobiDB-lite"/>
    </source>
</evidence>
<evidence type="ECO:0000256" key="3">
    <source>
        <dbReference type="ARBA" id="ARBA00022630"/>
    </source>
</evidence>
<feature type="domain" description="Acyl-CoA dehydrogenase/oxidase C-terminal" evidence="6">
    <location>
        <begin position="264"/>
        <end position="401"/>
    </location>
</feature>